<evidence type="ECO:0000256" key="4">
    <source>
        <dbReference type="ARBA" id="ARBA00022679"/>
    </source>
</evidence>
<dbReference type="InterPro" id="IPR003594">
    <property type="entry name" value="HATPase_dom"/>
</dbReference>
<organism evidence="11 12">
    <name type="scientific">Allosphingosinicella indica</name>
    <dbReference type="NCBI Taxonomy" id="941907"/>
    <lineage>
        <taxon>Bacteria</taxon>
        <taxon>Pseudomonadati</taxon>
        <taxon>Pseudomonadota</taxon>
        <taxon>Alphaproteobacteria</taxon>
        <taxon>Sphingomonadales</taxon>
        <taxon>Sphingomonadaceae</taxon>
        <taxon>Allosphingosinicella</taxon>
    </lineage>
</organism>
<dbReference type="InterPro" id="IPR029016">
    <property type="entry name" value="GAF-like_dom_sf"/>
</dbReference>
<evidence type="ECO:0000313" key="11">
    <source>
        <dbReference type="EMBL" id="SMF68990.1"/>
    </source>
</evidence>
<feature type="transmembrane region" description="Helical" evidence="9">
    <location>
        <begin position="225"/>
        <end position="245"/>
    </location>
</feature>
<dbReference type="OrthoDB" id="9785691at2"/>
<feature type="domain" description="Histidine kinase" evidence="10">
    <location>
        <begin position="475"/>
        <end position="677"/>
    </location>
</feature>
<dbReference type="GO" id="GO:0005524">
    <property type="term" value="F:ATP binding"/>
    <property type="evidence" value="ECO:0007669"/>
    <property type="project" value="UniProtKB-KW"/>
</dbReference>
<gene>
    <name evidence="11" type="ORF">SAMN06295910_1669</name>
</gene>
<evidence type="ECO:0000256" key="8">
    <source>
        <dbReference type="ARBA" id="ARBA00023012"/>
    </source>
</evidence>
<dbReference type="InterPro" id="IPR014265">
    <property type="entry name" value="XrtA/PrsK"/>
</dbReference>
<evidence type="ECO:0000256" key="7">
    <source>
        <dbReference type="ARBA" id="ARBA00022840"/>
    </source>
</evidence>
<evidence type="ECO:0000256" key="2">
    <source>
        <dbReference type="ARBA" id="ARBA00012438"/>
    </source>
</evidence>
<feature type="transmembrane region" description="Helical" evidence="9">
    <location>
        <begin position="31"/>
        <end position="49"/>
    </location>
</feature>
<dbReference type="STRING" id="941907.SAMN06295910_1669"/>
<dbReference type="Gene3D" id="3.30.565.10">
    <property type="entry name" value="Histidine kinase-like ATPase, C-terminal domain"/>
    <property type="match status" value="1"/>
</dbReference>
<dbReference type="SUPFAM" id="SSF55781">
    <property type="entry name" value="GAF domain-like"/>
    <property type="match status" value="1"/>
</dbReference>
<keyword evidence="12" id="KW-1185">Reference proteome</keyword>
<evidence type="ECO:0000256" key="5">
    <source>
        <dbReference type="ARBA" id="ARBA00022741"/>
    </source>
</evidence>
<feature type="transmembrane region" description="Helical" evidence="9">
    <location>
        <begin position="6"/>
        <end position="24"/>
    </location>
</feature>
<reference evidence="12" key="1">
    <citation type="submission" date="2017-04" db="EMBL/GenBank/DDBJ databases">
        <authorList>
            <person name="Varghese N."/>
            <person name="Submissions S."/>
        </authorList>
    </citation>
    <scope>NUCLEOTIDE SEQUENCE [LARGE SCALE GENOMIC DNA]</scope>
    <source>
        <strain evidence="12">Dd16</strain>
    </source>
</reference>
<keyword evidence="6 11" id="KW-0418">Kinase</keyword>
<feature type="transmembrane region" description="Helical" evidence="9">
    <location>
        <begin position="121"/>
        <end position="142"/>
    </location>
</feature>
<sequence>MIVAVGLWSHALAAILYLALSVWAMRGGRSAALSAAFGATALWAALTAFEGPGALLPGLAEAARNFAFLSFMYAIVRQADRDERTRALTAVYVVVAGVIGFQVAIAGVLPAFRHEPMVGPALQSTAALLGLTIAAGSLVLVHNLYGQAAQESRWGLRLPALALAGLWVYDLHYYTVSYLNGAPAADLFAMRGAVVAMLAPLFAIGSRRTAQWRLRLSRAATFQSVSLIAILAYLVVMMAASRMLATAEGRWADMVQIGLVAALTLLVAVILPSGKARAWLGVMIAKHFFEHRYDYRAEWLRFTRTVGGGGEDDAPLGQRLVQALADIAGSPAGLLIEVEEGKLVPAARWNWHAEAAPGTPGEFDLVRFVEATGHVIDFDKVERDGMTVDGRRIPVPDWMAANGAAWAGVPLLHHERLAGIVILAHPRLRRPLDWEDFDLLRAAGIQTASYLAEARGAEALADSRRFDEFNRRFAFIMHDIKNLVSQLSLVARNAERHADNPEFRADMVATLQGSVAKMNALLARLSHAPPAEGEALRPVAVEAIVAAVAAAKAPLHFLTAECAPGLIAAADPLRLEQALAHLVQNAIDASDPEAIVRIAARFEGGDVAIDVVDEGCGMSAQFIRTRLFQPFASTKQGGFGIGAYEARALVAAMGGRLEVESREGRGTRFTILLPATTGEIESERRRA</sequence>
<evidence type="ECO:0000256" key="9">
    <source>
        <dbReference type="SAM" id="Phobius"/>
    </source>
</evidence>
<dbReference type="AlphaFoldDB" id="A0A1X7GFD6"/>
<keyword evidence="3" id="KW-0597">Phosphoprotein</keyword>
<keyword evidence="7" id="KW-0067">ATP-binding</keyword>
<evidence type="ECO:0000313" key="12">
    <source>
        <dbReference type="Proteomes" id="UP000192934"/>
    </source>
</evidence>
<feature type="transmembrane region" description="Helical" evidence="9">
    <location>
        <begin position="55"/>
        <end position="76"/>
    </location>
</feature>
<dbReference type="GO" id="GO:0004673">
    <property type="term" value="F:protein histidine kinase activity"/>
    <property type="evidence" value="ECO:0007669"/>
    <property type="project" value="UniProtKB-EC"/>
</dbReference>
<dbReference type="PRINTS" id="PR00344">
    <property type="entry name" value="BCTRLSENSOR"/>
</dbReference>
<comment type="catalytic activity">
    <reaction evidence="1">
        <text>ATP + protein L-histidine = ADP + protein N-phospho-L-histidine.</text>
        <dbReference type="EC" id="2.7.13.3"/>
    </reaction>
</comment>
<evidence type="ECO:0000256" key="3">
    <source>
        <dbReference type="ARBA" id="ARBA00022553"/>
    </source>
</evidence>
<evidence type="ECO:0000256" key="6">
    <source>
        <dbReference type="ARBA" id="ARBA00022777"/>
    </source>
</evidence>
<keyword evidence="9" id="KW-0472">Membrane</keyword>
<proteinExistence type="predicted"/>
<keyword evidence="8" id="KW-0902">Two-component regulatory system</keyword>
<dbReference type="InterPro" id="IPR003018">
    <property type="entry name" value="GAF"/>
</dbReference>
<dbReference type="Pfam" id="PF02518">
    <property type="entry name" value="HATPase_c"/>
    <property type="match status" value="1"/>
</dbReference>
<dbReference type="EMBL" id="LT840185">
    <property type="protein sequence ID" value="SMF68990.1"/>
    <property type="molecule type" value="Genomic_DNA"/>
</dbReference>
<dbReference type="PROSITE" id="PS50109">
    <property type="entry name" value="HIS_KIN"/>
    <property type="match status" value="1"/>
</dbReference>
<dbReference type="SMART" id="SM00387">
    <property type="entry name" value="HATPase_c"/>
    <property type="match status" value="1"/>
</dbReference>
<dbReference type="NCBIfam" id="TIGR02916">
    <property type="entry name" value="PEP_his_kin"/>
    <property type="match status" value="1"/>
</dbReference>
<accession>A0A1X7GFD6</accession>
<feature type="transmembrane region" description="Helical" evidence="9">
    <location>
        <begin position="88"/>
        <end position="109"/>
    </location>
</feature>
<dbReference type="GO" id="GO:0000160">
    <property type="term" value="P:phosphorelay signal transduction system"/>
    <property type="evidence" value="ECO:0007669"/>
    <property type="project" value="UniProtKB-KW"/>
</dbReference>
<feature type="transmembrane region" description="Helical" evidence="9">
    <location>
        <begin position="154"/>
        <end position="175"/>
    </location>
</feature>
<dbReference type="PANTHER" id="PTHR43065">
    <property type="entry name" value="SENSOR HISTIDINE KINASE"/>
    <property type="match status" value="1"/>
</dbReference>
<dbReference type="PANTHER" id="PTHR43065:SF10">
    <property type="entry name" value="PEROXIDE STRESS-ACTIVATED HISTIDINE KINASE MAK3"/>
    <property type="match status" value="1"/>
</dbReference>
<dbReference type="InterPro" id="IPR004358">
    <property type="entry name" value="Sig_transdc_His_kin-like_C"/>
</dbReference>
<keyword evidence="9" id="KW-1133">Transmembrane helix</keyword>
<keyword evidence="9" id="KW-0812">Transmembrane</keyword>
<dbReference type="RefSeq" id="WP_085218354.1">
    <property type="nucleotide sequence ID" value="NZ_LT840185.1"/>
</dbReference>
<dbReference type="Pfam" id="PF01590">
    <property type="entry name" value="GAF"/>
    <property type="match status" value="1"/>
</dbReference>
<feature type="transmembrane region" description="Helical" evidence="9">
    <location>
        <begin position="251"/>
        <end position="271"/>
    </location>
</feature>
<evidence type="ECO:0000256" key="1">
    <source>
        <dbReference type="ARBA" id="ARBA00000085"/>
    </source>
</evidence>
<evidence type="ECO:0000259" key="10">
    <source>
        <dbReference type="PROSITE" id="PS50109"/>
    </source>
</evidence>
<keyword evidence="5" id="KW-0547">Nucleotide-binding</keyword>
<protein>
    <recommendedName>
        <fullName evidence="2">histidine kinase</fullName>
        <ecNumber evidence="2">2.7.13.3</ecNumber>
    </recommendedName>
</protein>
<dbReference type="SUPFAM" id="SSF55874">
    <property type="entry name" value="ATPase domain of HSP90 chaperone/DNA topoisomerase II/histidine kinase"/>
    <property type="match status" value="1"/>
</dbReference>
<dbReference type="InterPro" id="IPR036890">
    <property type="entry name" value="HATPase_C_sf"/>
</dbReference>
<dbReference type="EC" id="2.7.13.3" evidence="2"/>
<name>A0A1X7GFD6_9SPHN</name>
<dbReference type="Gene3D" id="3.30.450.40">
    <property type="match status" value="1"/>
</dbReference>
<keyword evidence="4" id="KW-0808">Transferase</keyword>
<dbReference type="InterPro" id="IPR005467">
    <property type="entry name" value="His_kinase_dom"/>
</dbReference>
<dbReference type="Proteomes" id="UP000192934">
    <property type="component" value="Chromosome I"/>
</dbReference>
<feature type="transmembrane region" description="Helical" evidence="9">
    <location>
        <begin position="187"/>
        <end position="204"/>
    </location>
</feature>